<dbReference type="PANTHER" id="PTHR46609">
    <property type="entry name" value="EXONUCLEASE, PHAGE-TYPE/RECB, C-TERMINAL DOMAIN-CONTAINING PROTEIN"/>
    <property type="match status" value="1"/>
</dbReference>
<reference evidence="2" key="2">
    <citation type="journal article" date="2023" name="BMC Genomics">
        <title>Pest status, molecular evolution, and epigenetic factors derived from the genome assembly of Frankliniella fusca, a thysanopteran phytovirus vector.</title>
        <authorList>
            <person name="Catto M.A."/>
            <person name="Labadie P.E."/>
            <person name="Jacobson A.L."/>
            <person name="Kennedy G.G."/>
            <person name="Srinivasan R."/>
            <person name="Hunt B.G."/>
        </authorList>
    </citation>
    <scope>NUCLEOTIDE SEQUENCE</scope>
    <source>
        <strain evidence="2">PL_HMW_Pooled</strain>
    </source>
</reference>
<sequence>MESHPFLGASPDFLVGDDGVGEVKCPYTHRDKVIGPQHQEFIVMSKKRPTVMKLKKTHRHYYQVQGQMLVTGKPFCDFVVFTFKDF</sequence>
<dbReference type="PANTHER" id="PTHR46609:SF8">
    <property type="entry name" value="YQAJ VIRAL RECOMBINASE DOMAIN-CONTAINING PROTEIN"/>
    <property type="match status" value="1"/>
</dbReference>
<keyword evidence="3" id="KW-1185">Reference proteome</keyword>
<evidence type="ECO:0000313" key="3">
    <source>
        <dbReference type="Proteomes" id="UP001219518"/>
    </source>
</evidence>
<dbReference type="EMBL" id="JAHWGI010000019">
    <property type="protein sequence ID" value="KAK3907775.1"/>
    <property type="molecule type" value="Genomic_DNA"/>
</dbReference>
<name>A0AAE1L635_9NEOP</name>
<protein>
    <submittedName>
        <fullName evidence="2">Alkaline nuclease</fullName>
    </submittedName>
</protein>
<accession>A0AAE1L635</accession>
<dbReference type="Gene3D" id="3.90.320.10">
    <property type="match status" value="1"/>
</dbReference>
<evidence type="ECO:0000313" key="2">
    <source>
        <dbReference type="EMBL" id="KAK3907775.1"/>
    </source>
</evidence>
<dbReference type="InterPro" id="IPR051703">
    <property type="entry name" value="NF-kappa-B_Signaling_Reg"/>
</dbReference>
<proteinExistence type="predicted"/>
<dbReference type="AlphaFoldDB" id="A0AAE1L635"/>
<organism evidence="2 3">
    <name type="scientific">Frankliniella fusca</name>
    <dbReference type="NCBI Taxonomy" id="407009"/>
    <lineage>
        <taxon>Eukaryota</taxon>
        <taxon>Metazoa</taxon>
        <taxon>Ecdysozoa</taxon>
        <taxon>Arthropoda</taxon>
        <taxon>Hexapoda</taxon>
        <taxon>Insecta</taxon>
        <taxon>Pterygota</taxon>
        <taxon>Neoptera</taxon>
        <taxon>Paraneoptera</taxon>
        <taxon>Thysanoptera</taxon>
        <taxon>Terebrantia</taxon>
        <taxon>Thripoidea</taxon>
        <taxon>Thripidae</taxon>
        <taxon>Frankliniella</taxon>
    </lineage>
</organism>
<dbReference type="InterPro" id="IPR011335">
    <property type="entry name" value="Restrct_endonuc-II-like"/>
</dbReference>
<dbReference type="CDD" id="cd22343">
    <property type="entry name" value="PDDEXK_lambda_exonuclease-like"/>
    <property type="match status" value="1"/>
</dbReference>
<feature type="domain" description="YqaJ viral recombinase" evidence="1">
    <location>
        <begin position="2"/>
        <end position="73"/>
    </location>
</feature>
<dbReference type="InterPro" id="IPR019080">
    <property type="entry name" value="YqaJ_viral_recombinase"/>
</dbReference>
<dbReference type="Pfam" id="PF09588">
    <property type="entry name" value="YqaJ"/>
    <property type="match status" value="1"/>
</dbReference>
<dbReference type="Proteomes" id="UP001219518">
    <property type="component" value="Unassembled WGS sequence"/>
</dbReference>
<dbReference type="InterPro" id="IPR011604">
    <property type="entry name" value="PDDEXK-like_dom_sf"/>
</dbReference>
<gene>
    <name evidence="2" type="ORF">KUF71_018411</name>
</gene>
<dbReference type="SUPFAM" id="SSF52980">
    <property type="entry name" value="Restriction endonuclease-like"/>
    <property type="match status" value="1"/>
</dbReference>
<reference evidence="2" key="1">
    <citation type="submission" date="2021-07" db="EMBL/GenBank/DDBJ databases">
        <authorList>
            <person name="Catto M.A."/>
            <person name="Jacobson A."/>
            <person name="Kennedy G."/>
            <person name="Labadie P."/>
            <person name="Hunt B.G."/>
            <person name="Srinivasan R."/>
        </authorList>
    </citation>
    <scope>NUCLEOTIDE SEQUENCE</scope>
    <source>
        <strain evidence="2">PL_HMW_Pooled</strain>
        <tissue evidence="2">Head</tissue>
    </source>
</reference>
<comment type="caution">
    <text evidence="2">The sequence shown here is derived from an EMBL/GenBank/DDBJ whole genome shotgun (WGS) entry which is preliminary data.</text>
</comment>
<dbReference type="GO" id="GO:0006281">
    <property type="term" value="P:DNA repair"/>
    <property type="evidence" value="ECO:0007669"/>
    <property type="project" value="UniProtKB-ARBA"/>
</dbReference>
<evidence type="ECO:0000259" key="1">
    <source>
        <dbReference type="Pfam" id="PF09588"/>
    </source>
</evidence>